<evidence type="ECO:0000256" key="3">
    <source>
        <dbReference type="ARBA" id="ARBA00022692"/>
    </source>
</evidence>
<organism evidence="9 10">
    <name type="scientific">Cryptococcus floricola</name>
    <dbReference type="NCBI Taxonomy" id="2591691"/>
    <lineage>
        <taxon>Eukaryota</taxon>
        <taxon>Fungi</taxon>
        <taxon>Dikarya</taxon>
        <taxon>Basidiomycota</taxon>
        <taxon>Agaricomycotina</taxon>
        <taxon>Tremellomycetes</taxon>
        <taxon>Tremellales</taxon>
        <taxon>Cryptococcaceae</taxon>
        <taxon>Cryptococcus</taxon>
    </lineage>
</organism>
<dbReference type="PANTHER" id="PTHR21236">
    <property type="entry name" value="GOLGI MEMBRANE PROTEIN YIP1"/>
    <property type="match status" value="1"/>
</dbReference>
<comment type="subcellular location">
    <subcellularLocation>
        <location evidence="6">Golgi apparatus membrane</location>
        <topology evidence="6">Multi-pass membrane protein</topology>
    </subcellularLocation>
    <subcellularLocation>
        <location evidence="1">Membrane</location>
        <topology evidence="1">Multi-pass membrane protein</topology>
    </subcellularLocation>
</comment>
<feature type="compositionally biased region" description="Polar residues" evidence="7">
    <location>
        <begin position="45"/>
        <end position="54"/>
    </location>
</feature>
<feature type="transmembrane region" description="Helical" evidence="6">
    <location>
        <begin position="171"/>
        <end position="190"/>
    </location>
</feature>
<comment type="similarity">
    <text evidence="2 6">Belongs to the YIP1 family.</text>
</comment>
<feature type="domain" description="Yip1" evidence="8">
    <location>
        <begin position="133"/>
        <end position="277"/>
    </location>
</feature>
<dbReference type="GO" id="GO:0005802">
    <property type="term" value="C:trans-Golgi network"/>
    <property type="evidence" value="ECO:0007669"/>
    <property type="project" value="TreeGrafter"/>
</dbReference>
<keyword evidence="10" id="KW-1185">Reference proteome</keyword>
<protein>
    <recommendedName>
        <fullName evidence="6">Protein YIP</fullName>
    </recommendedName>
</protein>
<dbReference type="GO" id="GO:0000139">
    <property type="term" value="C:Golgi membrane"/>
    <property type="evidence" value="ECO:0007669"/>
    <property type="project" value="UniProtKB-SubCell"/>
</dbReference>
<gene>
    <name evidence="9" type="ORF">B9479_006282</name>
</gene>
<feature type="transmembrane region" description="Helical" evidence="6">
    <location>
        <begin position="145"/>
        <end position="165"/>
    </location>
</feature>
<dbReference type="InterPro" id="IPR006977">
    <property type="entry name" value="Yip1_dom"/>
</dbReference>
<evidence type="ECO:0000313" key="10">
    <source>
        <dbReference type="Proteomes" id="UP000322245"/>
    </source>
</evidence>
<evidence type="ECO:0000256" key="4">
    <source>
        <dbReference type="ARBA" id="ARBA00022989"/>
    </source>
</evidence>
<feature type="region of interest" description="Disordered" evidence="7">
    <location>
        <begin position="1"/>
        <end position="107"/>
    </location>
</feature>
<feature type="transmembrane region" description="Helical" evidence="6">
    <location>
        <begin position="262"/>
        <end position="280"/>
    </location>
</feature>
<evidence type="ECO:0000256" key="6">
    <source>
        <dbReference type="RuleBase" id="RU361264"/>
    </source>
</evidence>
<feature type="transmembrane region" description="Helical" evidence="6">
    <location>
        <begin position="202"/>
        <end position="224"/>
    </location>
</feature>
<comment type="caution">
    <text evidence="9">The sequence shown here is derived from an EMBL/GenBank/DDBJ whole genome shotgun (WGS) entry which is preliminary data.</text>
</comment>
<keyword evidence="3 6" id="KW-0812">Transmembrane</keyword>
<evidence type="ECO:0000256" key="2">
    <source>
        <dbReference type="ARBA" id="ARBA00010596"/>
    </source>
</evidence>
<evidence type="ECO:0000259" key="8">
    <source>
        <dbReference type="Pfam" id="PF04893"/>
    </source>
</evidence>
<evidence type="ECO:0000256" key="5">
    <source>
        <dbReference type="ARBA" id="ARBA00023136"/>
    </source>
</evidence>
<dbReference type="GO" id="GO:0006888">
    <property type="term" value="P:endoplasmic reticulum to Golgi vesicle-mediated transport"/>
    <property type="evidence" value="ECO:0007669"/>
    <property type="project" value="InterPro"/>
</dbReference>
<evidence type="ECO:0000256" key="7">
    <source>
        <dbReference type="SAM" id="MobiDB-lite"/>
    </source>
</evidence>
<accession>A0A5D3ASC9</accession>
<dbReference type="PANTHER" id="PTHR21236:SF1">
    <property type="entry name" value="PROTEIN YIPF6"/>
    <property type="match status" value="1"/>
</dbReference>
<reference evidence="9 10" key="1">
    <citation type="submission" date="2017-05" db="EMBL/GenBank/DDBJ databases">
        <title>The Genome Sequence of Tsuchiyaea wingfieldii DSM 27421.</title>
        <authorList>
            <person name="Cuomo C."/>
            <person name="Passer A."/>
            <person name="Billmyre B."/>
            <person name="Heitman J."/>
        </authorList>
    </citation>
    <scope>NUCLEOTIDE SEQUENCE [LARGE SCALE GENOMIC DNA]</scope>
    <source>
        <strain evidence="9 10">DSM 27421</strain>
    </source>
</reference>
<dbReference type="EMBL" id="NIDF01000102">
    <property type="protein sequence ID" value="TYJ53101.1"/>
    <property type="molecule type" value="Genomic_DNA"/>
</dbReference>
<dbReference type="Proteomes" id="UP000322245">
    <property type="component" value="Unassembled WGS sequence"/>
</dbReference>
<feature type="transmembrane region" description="Helical" evidence="6">
    <location>
        <begin position="230"/>
        <end position="250"/>
    </location>
</feature>
<proteinExistence type="inferred from homology"/>
<sequence>MSYSQVPAENHQFMQVPSATTHPTRSHSHSQADDDDLDALSFSHPNPSGPSQAGPSLTPQPPPLQSSPHPSGVSGKIGQSGTGGKAGQTSTGWGGVRTETRFTGESTLDEPVSETIMRDLRSIYAKLILILYPPKGGNHQLLRDWDLWGPLVICLSLAIILSMDAPGEESMQVFSLVITLITVGSVVVTVNSKLLGGKVSFFQSLCVLGYALAPILIASIVAFFVHNIFVRLPVTLACWAWSVWASMNFFNGTQLPESRLFLAVYPMCLFFFVISWMIIIQ</sequence>
<dbReference type="AlphaFoldDB" id="A0A5D3ASC9"/>
<name>A0A5D3ASC9_9TREE</name>
<dbReference type="Pfam" id="PF04893">
    <property type="entry name" value="Yip1"/>
    <property type="match status" value="1"/>
</dbReference>
<evidence type="ECO:0000256" key="1">
    <source>
        <dbReference type="ARBA" id="ARBA00004141"/>
    </source>
</evidence>
<feature type="compositionally biased region" description="Polar residues" evidence="7">
    <location>
        <begin position="1"/>
        <end position="23"/>
    </location>
</feature>
<keyword evidence="4 6" id="KW-1133">Transmembrane helix</keyword>
<keyword evidence="5 6" id="KW-0472">Membrane</keyword>
<dbReference type="InterPro" id="IPR045231">
    <property type="entry name" value="Yip1/4-like"/>
</dbReference>
<evidence type="ECO:0000313" key="9">
    <source>
        <dbReference type="EMBL" id="TYJ53101.1"/>
    </source>
</evidence>